<dbReference type="PANTHER" id="PTHR43675">
    <property type="entry name" value="ARSENITE METHYLTRANSFERASE"/>
    <property type="match status" value="1"/>
</dbReference>
<dbReference type="InterPro" id="IPR029063">
    <property type="entry name" value="SAM-dependent_MTases_sf"/>
</dbReference>
<dbReference type="EMBL" id="QKYT01000124">
    <property type="protein sequence ID" value="RIA92551.1"/>
    <property type="molecule type" value="Genomic_DNA"/>
</dbReference>
<evidence type="ECO:0000313" key="2">
    <source>
        <dbReference type="Proteomes" id="UP000265703"/>
    </source>
</evidence>
<organism evidence="1 2">
    <name type="scientific">Glomus cerebriforme</name>
    <dbReference type="NCBI Taxonomy" id="658196"/>
    <lineage>
        <taxon>Eukaryota</taxon>
        <taxon>Fungi</taxon>
        <taxon>Fungi incertae sedis</taxon>
        <taxon>Mucoromycota</taxon>
        <taxon>Glomeromycotina</taxon>
        <taxon>Glomeromycetes</taxon>
        <taxon>Glomerales</taxon>
        <taxon>Glomeraceae</taxon>
        <taxon>Glomus</taxon>
    </lineage>
</organism>
<dbReference type="PANTHER" id="PTHR43675:SF1">
    <property type="entry name" value="RIKEN CDNA 2700097O09 GENE"/>
    <property type="match status" value="1"/>
</dbReference>
<accession>A0A397TC66</accession>
<protein>
    <recommendedName>
        <fullName evidence="3">Methyltransferase type 11 domain-containing protein</fullName>
    </recommendedName>
</protein>
<proteinExistence type="predicted"/>
<dbReference type="Gene3D" id="3.40.50.150">
    <property type="entry name" value="Vaccinia Virus protein VP39"/>
    <property type="match status" value="1"/>
</dbReference>
<keyword evidence="2" id="KW-1185">Reference proteome</keyword>
<dbReference type="InterPro" id="IPR026669">
    <property type="entry name" value="Arsenite_MeTrfase-like"/>
</dbReference>
<dbReference type="OrthoDB" id="15794at2759"/>
<reference evidence="1 2" key="1">
    <citation type="submission" date="2018-06" db="EMBL/GenBank/DDBJ databases">
        <title>Comparative genomics reveals the genomic features of Rhizophagus irregularis, R. cerebriforme, R. diaphanum and Gigaspora rosea, and their symbiotic lifestyle signature.</title>
        <authorList>
            <person name="Morin E."/>
            <person name="San Clemente H."/>
            <person name="Chen E.C.H."/>
            <person name="De La Providencia I."/>
            <person name="Hainaut M."/>
            <person name="Kuo A."/>
            <person name="Kohler A."/>
            <person name="Murat C."/>
            <person name="Tang N."/>
            <person name="Roy S."/>
            <person name="Loubradou J."/>
            <person name="Henrissat B."/>
            <person name="Grigoriev I.V."/>
            <person name="Corradi N."/>
            <person name="Roux C."/>
            <person name="Martin F.M."/>
        </authorList>
    </citation>
    <scope>NUCLEOTIDE SEQUENCE [LARGE SCALE GENOMIC DNA]</scope>
    <source>
        <strain evidence="1 2">DAOM 227022</strain>
    </source>
</reference>
<dbReference type="AlphaFoldDB" id="A0A397TC66"/>
<dbReference type="GO" id="GO:0008168">
    <property type="term" value="F:methyltransferase activity"/>
    <property type="evidence" value="ECO:0007669"/>
    <property type="project" value="TreeGrafter"/>
</dbReference>
<dbReference type="STRING" id="658196.A0A397TC66"/>
<comment type="caution">
    <text evidence="1">The sequence shown here is derived from an EMBL/GenBank/DDBJ whole genome shotgun (WGS) entry which is preliminary data.</text>
</comment>
<evidence type="ECO:0008006" key="3">
    <source>
        <dbReference type="Google" id="ProtNLM"/>
    </source>
</evidence>
<sequence length="322" mass="37362">MNDKNVFKEDKLNYAKSSFLKIINSLDNSDQIKQFNEFVNNYLAKEIEDIDDFSKNNAILEEIKDKLRNKLSITAEAPNENIIIPETTDYEGYTKETTVNVDAFLYSDKDVEELGLNGQLKNYYCTDCGSKNVESLNFISHSASILQLRYIFEHVLNGIKINDKIVLDIGSRLGGVLYVGYLFSSARKLIGIELNQFFANLQREIIQEYNMSDRLEIIQDDIMNHPQLLQTADIIIMNNVFQFFHSIPIQQAIWSFMRANTKPSTLIITCPDLKEQLVDANCTNIDFDKWVKEIKLKIPYKKSQLTEDDWEDLKLIYLYEVL</sequence>
<name>A0A397TC66_9GLOM</name>
<gene>
    <name evidence="1" type="ORF">C1645_736264</name>
</gene>
<dbReference type="Proteomes" id="UP000265703">
    <property type="component" value="Unassembled WGS sequence"/>
</dbReference>
<dbReference type="SUPFAM" id="SSF53335">
    <property type="entry name" value="S-adenosyl-L-methionine-dependent methyltransferases"/>
    <property type="match status" value="1"/>
</dbReference>
<evidence type="ECO:0000313" key="1">
    <source>
        <dbReference type="EMBL" id="RIA92551.1"/>
    </source>
</evidence>